<gene>
    <name evidence="1" type="ORF">ACI1P1_01815</name>
</gene>
<accession>A0ACC7NSN9</accession>
<dbReference type="Proteomes" id="UP001631969">
    <property type="component" value="Unassembled WGS sequence"/>
</dbReference>
<keyword evidence="2" id="KW-1185">Reference proteome</keyword>
<dbReference type="EMBL" id="JBJURJ010000001">
    <property type="protein sequence ID" value="MFM9327025.1"/>
    <property type="molecule type" value="Genomic_DNA"/>
</dbReference>
<protein>
    <submittedName>
        <fullName evidence="1">Dipeptidase</fullName>
    </submittedName>
</protein>
<reference evidence="1" key="1">
    <citation type="submission" date="2024-12" db="EMBL/GenBank/DDBJ databases">
        <authorList>
            <person name="Wu N."/>
        </authorList>
    </citation>
    <scope>NUCLEOTIDE SEQUENCE</scope>
    <source>
        <strain evidence="1">P15</strain>
    </source>
</reference>
<evidence type="ECO:0000313" key="2">
    <source>
        <dbReference type="Proteomes" id="UP001631969"/>
    </source>
</evidence>
<proteinExistence type="predicted"/>
<sequence length="310" mass="34370">MKIFDAHCDLLDKMNLHAELSFKQDSIYADVSFPRLNKAGVAVQCFAVFVSNRPHVSFTQLLEAFDTFHNRIASHEGVRHIRSKADLTEAEASGKLGAILTLEGADGLEGSLVNLRTAFAMGVRMLGLTWNYANWAADGVLEPRNGGFTLKGKKLIEECTKLGLILDVSHLSDKGFWELAELSSAPFCASHSNVRKLCPHPRNLTDEMIQVLIARKAVMGLTFVPWFIKASEPAIKDILTHLDHVAALGGREHVGFGSDFDGVDYHIPGLEHAGNYDRLANEIYRRYSAEDAEGVLYGNWRRFMSENLPG</sequence>
<organism evidence="1 2">
    <name type="scientific">Paenibacillus mesotrionivorans</name>
    <dbReference type="NCBI Taxonomy" id="3160968"/>
    <lineage>
        <taxon>Bacteria</taxon>
        <taxon>Bacillati</taxon>
        <taxon>Bacillota</taxon>
        <taxon>Bacilli</taxon>
        <taxon>Bacillales</taxon>
        <taxon>Paenibacillaceae</taxon>
        <taxon>Paenibacillus</taxon>
    </lineage>
</organism>
<comment type="caution">
    <text evidence="1">The sequence shown here is derived from an EMBL/GenBank/DDBJ whole genome shotgun (WGS) entry which is preliminary data.</text>
</comment>
<evidence type="ECO:0000313" key="1">
    <source>
        <dbReference type="EMBL" id="MFM9327025.1"/>
    </source>
</evidence>
<name>A0ACC7NSN9_9BACL</name>